<dbReference type="PANTHER" id="PTHR23416">
    <property type="entry name" value="SIALIC ACID SYNTHASE-RELATED"/>
    <property type="match status" value="1"/>
</dbReference>
<dbReference type="GO" id="GO:0016740">
    <property type="term" value="F:transferase activity"/>
    <property type="evidence" value="ECO:0007669"/>
    <property type="project" value="UniProtKB-KW"/>
</dbReference>
<dbReference type="Proteomes" id="UP000228740">
    <property type="component" value="Unassembled WGS sequence"/>
</dbReference>
<dbReference type="InterPro" id="IPR001451">
    <property type="entry name" value="Hexapep"/>
</dbReference>
<keyword evidence="2" id="KW-1185">Reference proteome</keyword>
<dbReference type="OrthoDB" id="9814490at2"/>
<protein>
    <submittedName>
        <fullName evidence="1">Carbonic anhydrase/acetyltransferase-like protein (Isoleucine patch superfamily)</fullName>
    </submittedName>
</protein>
<dbReference type="Gene3D" id="2.160.10.10">
    <property type="entry name" value="Hexapeptide repeat proteins"/>
    <property type="match status" value="1"/>
</dbReference>
<sequence>MLKKIKNVLNYLLKSILVQLQEEFTVLRVKYYRRSGYDIHSSVYIASNCNIKGKVSIGEGSSLAHNCVLSGGNEGIEIRKNVMIAPNVVIIAFSHGTENNGIPMSKQNNSESKVVIEDDVWVAANCTIGNGVTIGTGSIIAANSFVNRDVEPFSIIGGVPAKLIRKR</sequence>
<dbReference type="InterPro" id="IPR051159">
    <property type="entry name" value="Hexapeptide_acetyltransf"/>
</dbReference>
<dbReference type="InterPro" id="IPR011004">
    <property type="entry name" value="Trimer_LpxA-like_sf"/>
</dbReference>
<gene>
    <name evidence="1" type="ORF">CLV73_1848</name>
</gene>
<proteinExistence type="predicted"/>
<dbReference type="Pfam" id="PF00132">
    <property type="entry name" value="Hexapep"/>
    <property type="match status" value="1"/>
</dbReference>
<dbReference type="PANTHER" id="PTHR23416:SF78">
    <property type="entry name" value="LIPOPOLYSACCHARIDE BIOSYNTHESIS O-ACETYL TRANSFERASE WBBJ-RELATED"/>
    <property type="match status" value="1"/>
</dbReference>
<dbReference type="CDD" id="cd04647">
    <property type="entry name" value="LbH_MAT_like"/>
    <property type="match status" value="1"/>
</dbReference>
<evidence type="ECO:0000313" key="1">
    <source>
        <dbReference type="EMBL" id="PJJ67829.1"/>
    </source>
</evidence>
<accession>A0A2M9CAF4</accession>
<organism evidence="1 2">
    <name type="scientific">Chryseobacterium geocarposphaerae</name>
    <dbReference type="NCBI Taxonomy" id="1416776"/>
    <lineage>
        <taxon>Bacteria</taxon>
        <taxon>Pseudomonadati</taxon>
        <taxon>Bacteroidota</taxon>
        <taxon>Flavobacteriia</taxon>
        <taxon>Flavobacteriales</taxon>
        <taxon>Weeksellaceae</taxon>
        <taxon>Chryseobacterium group</taxon>
        <taxon>Chryseobacterium</taxon>
    </lineage>
</organism>
<dbReference type="EMBL" id="PGFD01000001">
    <property type="protein sequence ID" value="PJJ67829.1"/>
    <property type="molecule type" value="Genomic_DNA"/>
</dbReference>
<dbReference type="AlphaFoldDB" id="A0A2M9CAF4"/>
<name>A0A2M9CAF4_9FLAO</name>
<comment type="caution">
    <text evidence="1">The sequence shown here is derived from an EMBL/GenBank/DDBJ whole genome shotgun (WGS) entry which is preliminary data.</text>
</comment>
<dbReference type="SUPFAM" id="SSF51161">
    <property type="entry name" value="Trimeric LpxA-like enzymes"/>
    <property type="match status" value="1"/>
</dbReference>
<evidence type="ECO:0000313" key="2">
    <source>
        <dbReference type="Proteomes" id="UP000228740"/>
    </source>
</evidence>
<reference evidence="1 2" key="1">
    <citation type="submission" date="2017-11" db="EMBL/GenBank/DDBJ databases">
        <title>Genomic Encyclopedia of Archaeal and Bacterial Type Strains, Phase II (KMG-II): From Individual Species to Whole Genera.</title>
        <authorList>
            <person name="Goeker M."/>
        </authorList>
    </citation>
    <scope>NUCLEOTIDE SEQUENCE [LARGE SCALE GENOMIC DNA]</scope>
    <source>
        <strain evidence="1 2">DSM 27617</strain>
    </source>
</reference>
<dbReference type="RefSeq" id="WP_100376510.1">
    <property type="nucleotide sequence ID" value="NZ_PGFD01000001.1"/>
</dbReference>
<keyword evidence="1" id="KW-0808">Transferase</keyword>